<sequence>MAWNKSTITREQAGADKKRKGMESIPVMIAVEHKEVEGVEDGKDNSEEDGGDGGNEEGDNIGESNVEGAAKKSGKSNHGKRVTTNTINVKKDIAKKAWQEEGYSAVRRHADSFLIRPSDRTLISSIKDPVVVAILGTR</sequence>
<evidence type="ECO:0000313" key="2">
    <source>
        <dbReference type="EMBL" id="KAK9098584.1"/>
    </source>
</evidence>
<keyword evidence="3" id="KW-1185">Reference proteome</keyword>
<feature type="compositionally biased region" description="Basic residues" evidence="1">
    <location>
        <begin position="72"/>
        <end position="81"/>
    </location>
</feature>
<dbReference type="AlphaFoldDB" id="A0AAP0ESH8"/>
<evidence type="ECO:0000256" key="1">
    <source>
        <dbReference type="SAM" id="MobiDB-lite"/>
    </source>
</evidence>
<evidence type="ECO:0000313" key="3">
    <source>
        <dbReference type="Proteomes" id="UP001420932"/>
    </source>
</evidence>
<feature type="compositionally biased region" description="Acidic residues" evidence="1">
    <location>
        <begin position="46"/>
        <end position="60"/>
    </location>
</feature>
<comment type="caution">
    <text evidence="2">The sequence shown here is derived from an EMBL/GenBank/DDBJ whole genome shotgun (WGS) entry which is preliminary data.</text>
</comment>
<protein>
    <submittedName>
        <fullName evidence="2">Uncharacterized protein</fullName>
    </submittedName>
</protein>
<name>A0AAP0ESH8_9MAGN</name>
<dbReference type="EMBL" id="JBBNAF010000011">
    <property type="protein sequence ID" value="KAK9098584.1"/>
    <property type="molecule type" value="Genomic_DNA"/>
</dbReference>
<accession>A0AAP0ESH8</accession>
<feature type="compositionally biased region" description="Basic and acidic residues" evidence="1">
    <location>
        <begin position="31"/>
        <end position="45"/>
    </location>
</feature>
<organism evidence="2 3">
    <name type="scientific">Stephania yunnanensis</name>
    <dbReference type="NCBI Taxonomy" id="152371"/>
    <lineage>
        <taxon>Eukaryota</taxon>
        <taxon>Viridiplantae</taxon>
        <taxon>Streptophyta</taxon>
        <taxon>Embryophyta</taxon>
        <taxon>Tracheophyta</taxon>
        <taxon>Spermatophyta</taxon>
        <taxon>Magnoliopsida</taxon>
        <taxon>Ranunculales</taxon>
        <taxon>Menispermaceae</taxon>
        <taxon>Menispermoideae</taxon>
        <taxon>Cissampelideae</taxon>
        <taxon>Stephania</taxon>
    </lineage>
</organism>
<feature type="compositionally biased region" description="Polar residues" evidence="1">
    <location>
        <begin position="1"/>
        <end position="10"/>
    </location>
</feature>
<proteinExistence type="predicted"/>
<reference evidence="2 3" key="1">
    <citation type="submission" date="2024-01" db="EMBL/GenBank/DDBJ databases">
        <title>Genome assemblies of Stephania.</title>
        <authorList>
            <person name="Yang L."/>
        </authorList>
    </citation>
    <scope>NUCLEOTIDE SEQUENCE [LARGE SCALE GENOMIC DNA]</scope>
    <source>
        <strain evidence="2">YNDBR</strain>
        <tissue evidence="2">Leaf</tissue>
    </source>
</reference>
<feature type="region of interest" description="Disordered" evidence="1">
    <location>
        <begin position="1"/>
        <end position="89"/>
    </location>
</feature>
<gene>
    <name evidence="2" type="ORF">Syun_025629</name>
</gene>
<dbReference type="Proteomes" id="UP001420932">
    <property type="component" value="Unassembled WGS sequence"/>
</dbReference>